<gene>
    <name evidence="4" type="ORF">PCOR1329_LOCUS17958</name>
</gene>
<accession>A0ABN9R7E1</accession>
<comment type="caution">
    <text evidence="4">The sequence shown here is derived from an EMBL/GenBank/DDBJ whole genome shotgun (WGS) entry which is preliminary data.</text>
</comment>
<organism evidence="4 5">
    <name type="scientific">Prorocentrum cordatum</name>
    <dbReference type="NCBI Taxonomy" id="2364126"/>
    <lineage>
        <taxon>Eukaryota</taxon>
        <taxon>Sar</taxon>
        <taxon>Alveolata</taxon>
        <taxon>Dinophyceae</taxon>
        <taxon>Prorocentrales</taxon>
        <taxon>Prorocentraceae</taxon>
        <taxon>Prorocentrum</taxon>
    </lineage>
</organism>
<evidence type="ECO:0000256" key="1">
    <source>
        <dbReference type="ARBA" id="ARBA00022603"/>
    </source>
</evidence>
<evidence type="ECO:0000313" key="5">
    <source>
        <dbReference type="Proteomes" id="UP001189429"/>
    </source>
</evidence>
<feature type="domain" description="tRNA/rRNA methyltransferase SpoU type" evidence="3">
    <location>
        <begin position="22"/>
        <end position="162"/>
    </location>
</feature>
<sequence length="170" mass="18190">MPCRFAVAFPVPRPLEHLAPPLLILDDVGSATNVGQAAQSACLLGVTSLVVSAATWSSLNGRAARVSHGWLYHCEFHRADSLPEALRALRAGGLRLYAAEEYFSQPVAPHSPAGDRNWALVIGSEDRGVSPEVAEQCHARVRIPQRRGASLNAATAATLCLHELSRHMGP</sequence>
<dbReference type="InterPro" id="IPR004441">
    <property type="entry name" value="rRNA_MeTrfase_TrmH"/>
</dbReference>
<protein>
    <recommendedName>
        <fullName evidence="3">tRNA/rRNA methyltransferase SpoU type domain-containing protein</fullName>
    </recommendedName>
</protein>
<reference evidence="4" key="1">
    <citation type="submission" date="2023-10" db="EMBL/GenBank/DDBJ databases">
        <authorList>
            <person name="Chen Y."/>
            <person name="Shah S."/>
            <person name="Dougan E. K."/>
            <person name="Thang M."/>
            <person name="Chan C."/>
        </authorList>
    </citation>
    <scope>NUCLEOTIDE SEQUENCE [LARGE SCALE GENOMIC DNA]</scope>
</reference>
<keyword evidence="5" id="KW-1185">Reference proteome</keyword>
<evidence type="ECO:0000256" key="2">
    <source>
        <dbReference type="ARBA" id="ARBA00022679"/>
    </source>
</evidence>
<proteinExistence type="predicted"/>
<evidence type="ECO:0000259" key="3">
    <source>
        <dbReference type="Pfam" id="PF00588"/>
    </source>
</evidence>
<dbReference type="Pfam" id="PF00588">
    <property type="entry name" value="SpoU_methylase"/>
    <property type="match status" value="1"/>
</dbReference>
<dbReference type="SUPFAM" id="SSF75217">
    <property type="entry name" value="alpha/beta knot"/>
    <property type="match status" value="1"/>
</dbReference>
<dbReference type="CDD" id="cd18095">
    <property type="entry name" value="SpoU-like_rRNA-MTase"/>
    <property type="match status" value="1"/>
</dbReference>
<keyword evidence="1" id="KW-0489">Methyltransferase</keyword>
<dbReference type="Proteomes" id="UP001189429">
    <property type="component" value="Unassembled WGS sequence"/>
</dbReference>
<evidence type="ECO:0000313" key="4">
    <source>
        <dbReference type="EMBL" id="CAK0814312.1"/>
    </source>
</evidence>
<dbReference type="PANTHER" id="PTHR46429">
    <property type="entry name" value="23S RRNA (GUANOSINE-2'-O-)-METHYLTRANSFERASE RLMB"/>
    <property type="match status" value="1"/>
</dbReference>
<dbReference type="EMBL" id="CAUYUJ010005603">
    <property type="protein sequence ID" value="CAK0814312.1"/>
    <property type="molecule type" value="Genomic_DNA"/>
</dbReference>
<dbReference type="InterPro" id="IPR029026">
    <property type="entry name" value="tRNA_m1G_MTases_N"/>
</dbReference>
<dbReference type="PANTHER" id="PTHR46429:SF2">
    <property type="entry name" value="TRNA_RRNA METHYLTRANSFERASE"/>
    <property type="match status" value="1"/>
</dbReference>
<name>A0ABN9R7E1_9DINO</name>
<keyword evidence="2" id="KW-0808">Transferase</keyword>
<dbReference type="Gene3D" id="3.40.1280.10">
    <property type="match status" value="1"/>
</dbReference>
<dbReference type="InterPro" id="IPR029028">
    <property type="entry name" value="Alpha/beta_knot_MTases"/>
</dbReference>
<dbReference type="InterPro" id="IPR001537">
    <property type="entry name" value="SpoU_MeTrfase"/>
</dbReference>